<feature type="compositionally biased region" description="Gly residues" evidence="1">
    <location>
        <begin position="12"/>
        <end position="22"/>
    </location>
</feature>
<organism evidence="3 4">
    <name type="scientific">Streptomyces eurocidicus</name>
    <name type="common">Streptoverticillium eurocidicus</name>
    <dbReference type="NCBI Taxonomy" id="66423"/>
    <lineage>
        <taxon>Bacteria</taxon>
        <taxon>Bacillati</taxon>
        <taxon>Actinomycetota</taxon>
        <taxon>Actinomycetes</taxon>
        <taxon>Kitasatosporales</taxon>
        <taxon>Streptomycetaceae</taxon>
        <taxon>Streptomyces</taxon>
    </lineage>
</organism>
<comment type="caution">
    <text evidence="3">The sequence shown here is derived from an EMBL/GenBank/DDBJ whole genome shotgun (WGS) entry which is preliminary data.</text>
</comment>
<feature type="compositionally biased region" description="Low complexity" evidence="1">
    <location>
        <begin position="23"/>
        <end position="57"/>
    </location>
</feature>
<protein>
    <submittedName>
        <fullName evidence="3">Uncharacterized protein</fullName>
    </submittedName>
</protein>
<evidence type="ECO:0000313" key="5">
    <source>
        <dbReference type="Proteomes" id="UP000528608"/>
    </source>
</evidence>
<reference evidence="2 5" key="3">
    <citation type="submission" date="2020-08" db="EMBL/GenBank/DDBJ databases">
        <title>Genomic Encyclopedia of Type Strains, Phase III (KMG-III): the genomes of soil and plant-associated and newly described type strains.</title>
        <authorList>
            <person name="Whitman W."/>
        </authorList>
    </citation>
    <scope>NUCLEOTIDE SEQUENCE [LARGE SCALE GENOMIC DNA]</scope>
    <source>
        <strain evidence="2 5">CECT 3259</strain>
    </source>
</reference>
<evidence type="ECO:0000313" key="2">
    <source>
        <dbReference type="EMBL" id="MBB5121778.1"/>
    </source>
</evidence>
<evidence type="ECO:0000313" key="3">
    <source>
        <dbReference type="EMBL" id="PNE34657.1"/>
    </source>
</evidence>
<dbReference type="AlphaFoldDB" id="A0A2N8P0W2"/>
<reference evidence="3" key="2">
    <citation type="submission" date="2015-07" db="EMBL/GenBank/DDBJ databases">
        <authorList>
            <person name="Noorani M."/>
        </authorList>
    </citation>
    <scope>NUCLEOTIDE SEQUENCE [LARGE SCALE GENOMIC DNA]</scope>
    <source>
        <strain evidence="3">ATCC 27428</strain>
    </source>
</reference>
<reference evidence="4" key="1">
    <citation type="submission" date="2015-07" db="EMBL/GenBank/DDBJ databases">
        <authorList>
            <person name="Graham D.E."/>
            <person name="Giannone R.J."/>
            <person name="Gulvik C.A."/>
            <person name="Hettich R.L."/>
            <person name="Klingeman D.M."/>
            <person name="Mahan K.M."/>
            <person name="Parry R.J."/>
            <person name="Spain J.C."/>
        </authorList>
    </citation>
    <scope>NUCLEOTIDE SEQUENCE [LARGE SCALE GENOMIC DNA]</scope>
    <source>
        <strain evidence="4">ATCC 27428</strain>
    </source>
</reference>
<feature type="region of interest" description="Disordered" evidence="1">
    <location>
        <begin position="1"/>
        <end position="74"/>
    </location>
</feature>
<sequence length="74" mass="6887">MWEEPKREVRAGGRGAGPGTTGPAGRAAGTVAAGVGRGTGPATDDTAGDVAGDAIGGSSRPTGAPAKGRDAGVS</sequence>
<name>A0A2N8P0W2_STREU</name>
<dbReference type="EMBL" id="JACHJF010000021">
    <property type="protein sequence ID" value="MBB5121778.1"/>
    <property type="molecule type" value="Genomic_DNA"/>
</dbReference>
<dbReference type="Proteomes" id="UP000235945">
    <property type="component" value="Unassembled WGS sequence"/>
</dbReference>
<proteinExistence type="predicted"/>
<feature type="compositionally biased region" description="Basic and acidic residues" evidence="1">
    <location>
        <begin position="1"/>
        <end position="11"/>
    </location>
</feature>
<gene>
    <name evidence="3" type="ORF">AF335_09005</name>
    <name evidence="2" type="ORF">FHS36_005247</name>
</gene>
<keyword evidence="4" id="KW-1185">Reference proteome</keyword>
<evidence type="ECO:0000256" key="1">
    <source>
        <dbReference type="SAM" id="MobiDB-lite"/>
    </source>
</evidence>
<dbReference type="EMBL" id="LGUI01000002">
    <property type="protein sequence ID" value="PNE34657.1"/>
    <property type="molecule type" value="Genomic_DNA"/>
</dbReference>
<evidence type="ECO:0000313" key="4">
    <source>
        <dbReference type="Proteomes" id="UP000235945"/>
    </source>
</evidence>
<accession>A0A2N8P0W2</accession>
<dbReference type="Proteomes" id="UP000528608">
    <property type="component" value="Unassembled WGS sequence"/>
</dbReference>